<organism evidence="2 3">
    <name type="scientific">Sphingobacterium corticis</name>
    <dbReference type="NCBI Taxonomy" id="1812823"/>
    <lineage>
        <taxon>Bacteria</taxon>
        <taxon>Pseudomonadati</taxon>
        <taxon>Bacteroidota</taxon>
        <taxon>Sphingobacteriia</taxon>
        <taxon>Sphingobacteriales</taxon>
        <taxon>Sphingobacteriaceae</taxon>
        <taxon>Sphingobacterium</taxon>
    </lineage>
</organism>
<feature type="domain" description="Haemin-degrading HemS/ChuX" evidence="1">
    <location>
        <begin position="205"/>
        <end position="335"/>
    </location>
</feature>
<evidence type="ECO:0000259" key="1">
    <source>
        <dbReference type="Pfam" id="PF05171"/>
    </source>
</evidence>
<evidence type="ECO:0000313" key="2">
    <source>
        <dbReference type="EMBL" id="MFD2597793.1"/>
    </source>
</evidence>
<dbReference type="Proteomes" id="UP001597393">
    <property type="component" value="Unassembled WGS sequence"/>
</dbReference>
<sequence>MTTTDQLKEKYESYKAENPKVRIRDAATALGVSEAELVAIGNDNIALKPEIQAILLAIPSLGHVMALTRNDHAVHERKGTYSKASFHGPQMGLVVGEDIDLRLFLSNWAHVFAVNENDRQSIQFFDKWGTAVHKIYLTESSDLNAYQDLVNTYKDENASSFTIDKISPEEKPEKADSEIDQATFQAEWLALQDTHDFFGLLRKHGVTRTQALRLAPAGHAQKIAISKVEDMLNLVSEGKLEIMVFIGNSNCLQIHTGKADRIMRTGPWINILDPAFNMHLRDEALDSVWIVKKPTNLGLVHSVETYDAKGNLVAQFFGKRKPDVPERTDWRELIKTISE</sequence>
<dbReference type="InterPro" id="IPR053733">
    <property type="entry name" value="Heme_Transport_Util_sf"/>
</dbReference>
<proteinExistence type="predicted"/>
<gene>
    <name evidence="2" type="ORF">ACFSQ3_02425</name>
</gene>
<accession>A0ABW5NGX5</accession>
<dbReference type="EMBL" id="JBHUMA010000004">
    <property type="protein sequence ID" value="MFD2597793.1"/>
    <property type="molecule type" value="Genomic_DNA"/>
</dbReference>
<dbReference type="RefSeq" id="WP_380867177.1">
    <property type="nucleotide sequence ID" value="NZ_JBHUMA010000004.1"/>
</dbReference>
<dbReference type="CDD" id="cd16830">
    <property type="entry name" value="HemS-like_N"/>
    <property type="match status" value="1"/>
</dbReference>
<comment type="caution">
    <text evidence="2">The sequence shown here is derived from an EMBL/GenBank/DDBJ whole genome shotgun (WGS) entry which is preliminary data.</text>
</comment>
<dbReference type="InterPro" id="IPR007845">
    <property type="entry name" value="HemS/ChuX_dom"/>
</dbReference>
<dbReference type="SUPFAM" id="SSF144064">
    <property type="entry name" value="Heme iron utilization protein-like"/>
    <property type="match status" value="1"/>
</dbReference>
<protein>
    <submittedName>
        <fullName evidence="2">Hemin-degrading factor</fullName>
    </submittedName>
</protein>
<feature type="domain" description="Haemin-degrading HemS/ChuX" evidence="1">
    <location>
        <begin position="31"/>
        <end position="153"/>
    </location>
</feature>
<reference evidence="3" key="1">
    <citation type="journal article" date="2019" name="Int. J. Syst. Evol. Microbiol.">
        <title>The Global Catalogue of Microorganisms (GCM) 10K type strain sequencing project: providing services to taxonomists for standard genome sequencing and annotation.</title>
        <authorList>
            <consortium name="The Broad Institute Genomics Platform"/>
            <consortium name="The Broad Institute Genome Sequencing Center for Infectious Disease"/>
            <person name="Wu L."/>
            <person name="Ma J."/>
        </authorList>
    </citation>
    <scope>NUCLEOTIDE SEQUENCE [LARGE SCALE GENOMIC DNA]</scope>
    <source>
        <strain evidence="3">KCTC 42248</strain>
    </source>
</reference>
<dbReference type="CDD" id="cd16831">
    <property type="entry name" value="HemS-like_C"/>
    <property type="match status" value="1"/>
</dbReference>
<name>A0ABW5NGX5_9SPHI</name>
<dbReference type="Gene3D" id="3.40.1570.10">
    <property type="entry name" value="HemS/ChuS/ChuX like domains"/>
    <property type="match status" value="2"/>
</dbReference>
<dbReference type="Pfam" id="PF05171">
    <property type="entry name" value="HemS"/>
    <property type="match status" value="2"/>
</dbReference>
<evidence type="ECO:0000313" key="3">
    <source>
        <dbReference type="Proteomes" id="UP001597393"/>
    </source>
</evidence>
<keyword evidence="3" id="KW-1185">Reference proteome</keyword>